<dbReference type="SUPFAM" id="SSF52540">
    <property type="entry name" value="P-loop containing nucleoside triphosphate hydrolases"/>
    <property type="match status" value="1"/>
</dbReference>
<protein>
    <submittedName>
        <fullName evidence="3">UvrABC system protein B</fullName>
    </submittedName>
</protein>
<reference evidence="3 4" key="1">
    <citation type="journal article" date="2015" name="Biotechnol. Bioeng.">
        <title>Genome sequence and phenotypic characterization of Caulobacter segnis.</title>
        <authorList>
            <person name="Patel S."/>
            <person name="Fletcher B."/>
            <person name="Scott D.C."/>
            <person name="Ely B."/>
        </authorList>
    </citation>
    <scope>NUCLEOTIDE SEQUENCE [LARGE SCALE GENOMIC DNA]</scope>
    <source>
        <strain evidence="3 4">ERI-2</strain>
    </source>
</reference>
<dbReference type="GO" id="GO:0005524">
    <property type="term" value="F:ATP binding"/>
    <property type="evidence" value="ECO:0007669"/>
    <property type="project" value="InterPro"/>
</dbReference>
<feature type="domain" description="Helicase C-terminal" evidence="2">
    <location>
        <begin position="442"/>
        <end position="596"/>
    </location>
</feature>
<evidence type="ECO:0000259" key="1">
    <source>
        <dbReference type="PROSITE" id="PS51192"/>
    </source>
</evidence>
<dbReference type="SUPFAM" id="SSF56024">
    <property type="entry name" value="Phospholipase D/nuclease"/>
    <property type="match status" value="1"/>
</dbReference>
<dbReference type="GO" id="GO:0003677">
    <property type="term" value="F:DNA binding"/>
    <property type="evidence" value="ECO:0007669"/>
    <property type="project" value="InterPro"/>
</dbReference>
<evidence type="ECO:0000259" key="2">
    <source>
        <dbReference type="PROSITE" id="PS51194"/>
    </source>
</evidence>
<dbReference type="InterPro" id="IPR025202">
    <property type="entry name" value="PLD-like_dom"/>
</dbReference>
<dbReference type="SMART" id="SM00487">
    <property type="entry name" value="DEXDc"/>
    <property type="match status" value="1"/>
</dbReference>
<dbReference type="InterPro" id="IPR014001">
    <property type="entry name" value="Helicase_ATP-bd"/>
</dbReference>
<dbReference type="Gene3D" id="3.40.50.300">
    <property type="entry name" value="P-loop containing nucleotide triphosphate hydrolases"/>
    <property type="match status" value="2"/>
</dbReference>
<dbReference type="PATRIC" id="fig|1538.10.peg.1413"/>
<comment type="caution">
    <text evidence="3">The sequence shown here is derived from an EMBL/GenBank/DDBJ whole genome shotgun (WGS) entry which is preliminary data.</text>
</comment>
<dbReference type="Proteomes" id="UP000077407">
    <property type="component" value="Unassembled WGS sequence"/>
</dbReference>
<dbReference type="Pfam" id="PF13091">
    <property type="entry name" value="PLDc_2"/>
    <property type="match status" value="1"/>
</dbReference>
<dbReference type="AlphaFoldDB" id="A0A166RSV6"/>
<dbReference type="InterPro" id="IPR050742">
    <property type="entry name" value="Helicase_Restrict-Modif_Enz"/>
</dbReference>
<sequence length="830" mass="97061">MTKKLKLENNYDYASVDAIEAKEIEKSNCITGDTNHLLPRLKESFKKAVSIDIIVAFLMESGVKLLKEELKEVVNKNIPIRILTGNYLNITQPQALYMLKDIMRDKVDLRFYNIPNKSFHPKAYIFEYEKDGDLYVGSSNISRSALTSGIEWNYRLNKDKNIDDFNSFKSTFEDLFLNHFTIIDEEEMRKYSESWVRPKVYKHIDNNENVSLKKDNNLIEFYEPRGAQIEALYELKKRREEGYDKGLVVAATGIGKTYLAAFDSRDYNRILFVAHREEIINQAAVSFKNVRSDKSIGFFYSNNKDNTSDFIFATVQTLGKPEYLNDKYFAKDAFDYIVIDEFHHAAAGNYKNIIDYFQPKFMLGLTATPERLDNKDVFALCDNNVAYEVRLKSAINKGWLVPFRYYGIYDEFVNYETIDYKNGKYDNNKLEKALMINKRADLIIGHYSKYKSQRALGFCSSRKHAEFMAEYFCSKGVKACAVVSEGNSDCSVDRNEAVNRLAKGEIKVIFSVDMFNEGLDIPSIDLVMFLRPTQSPTVFLQQLGRGLRKYKGKSYLNVLDFIGNYKKANLVPLFLTGEPKNSGGSRTIPDEEEYPEECFVDFDFRLVDIFKKMEQQSKRLQDIIKEEYYRIKEDLGHRPTRVEFITYIENDIYNRIKNASDKNPFRNYLGFLKNIGELYQDEAELMGTKAEEFINMIERTSMSKTYKMPVLLAFYNDGNLKLNINEEDIYNSFKDFYAKGSNAVDLLNQKSTKGFKNWDKNQWYKLAKDNPLKFLAKTQKEFFYFDKEDYCLNENLEEFKANKAFVKHFKDAVDFRTREYYKNRVENKKN</sequence>
<dbReference type="CDD" id="cd18032">
    <property type="entry name" value="DEXHc_RE_I_III_res"/>
    <property type="match status" value="1"/>
</dbReference>
<dbReference type="Gene3D" id="3.30.870.10">
    <property type="entry name" value="Endonuclease Chain A"/>
    <property type="match status" value="1"/>
</dbReference>
<dbReference type="PROSITE" id="PS51194">
    <property type="entry name" value="HELICASE_CTER"/>
    <property type="match status" value="1"/>
</dbReference>
<dbReference type="PROSITE" id="PS51192">
    <property type="entry name" value="HELICASE_ATP_BIND_1"/>
    <property type="match status" value="1"/>
</dbReference>
<dbReference type="PANTHER" id="PTHR47396">
    <property type="entry name" value="TYPE I RESTRICTION ENZYME ECOKI R PROTEIN"/>
    <property type="match status" value="1"/>
</dbReference>
<dbReference type="OrthoDB" id="9802848at2"/>
<dbReference type="PANTHER" id="PTHR47396:SF1">
    <property type="entry name" value="ATP-DEPENDENT HELICASE IRC3-RELATED"/>
    <property type="match status" value="1"/>
</dbReference>
<dbReference type="RefSeq" id="WP_063554489.1">
    <property type="nucleotide sequence ID" value="NZ_LITT01000008.1"/>
</dbReference>
<dbReference type="InterPro" id="IPR027417">
    <property type="entry name" value="P-loop_NTPase"/>
</dbReference>
<dbReference type="Pfam" id="PF00271">
    <property type="entry name" value="Helicase_C"/>
    <property type="match status" value="1"/>
</dbReference>
<evidence type="ECO:0000313" key="3">
    <source>
        <dbReference type="EMBL" id="OAA91080.1"/>
    </source>
</evidence>
<dbReference type="CDD" id="cd09205">
    <property type="entry name" value="PLDc_N_DEXD_b3"/>
    <property type="match status" value="1"/>
</dbReference>
<dbReference type="EMBL" id="LITT01000008">
    <property type="protein sequence ID" value="OAA91080.1"/>
    <property type="molecule type" value="Genomic_DNA"/>
</dbReference>
<accession>A0A166RSV6</accession>
<dbReference type="SMART" id="SM00490">
    <property type="entry name" value="HELICc"/>
    <property type="match status" value="1"/>
</dbReference>
<dbReference type="GO" id="GO:0005829">
    <property type="term" value="C:cytosol"/>
    <property type="evidence" value="ECO:0007669"/>
    <property type="project" value="TreeGrafter"/>
</dbReference>
<evidence type="ECO:0000313" key="4">
    <source>
        <dbReference type="Proteomes" id="UP000077407"/>
    </source>
</evidence>
<dbReference type="InterPro" id="IPR006935">
    <property type="entry name" value="Helicase/UvrB_N"/>
</dbReference>
<proteinExistence type="predicted"/>
<dbReference type="CDD" id="cd18799">
    <property type="entry name" value="SF2_C_EcoAI-like"/>
    <property type="match status" value="1"/>
</dbReference>
<name>A0A166RSV6_9CLOT</name>
<dbReference type="GO" id="GO:0016787">
    <property type="term" value="F:hydrolase activity"/>
    <property type="evidence" value="ECO:0007669"/>
    <property type="project" value="InterPro"/>
</dbReference>
<organism evidence="3 4">
    <name type="scientific">Clostridium ljungdahlii</name>
    <dbReference type="NCBI Taxonomy" id="1538"/>
    <lineage>
        <taxon>Bacteria</taxon>
        <taxon>Bacillati</taxon>
        <taxon>Bacillota</taxon>
        <taxon>Clostridia</taxon>
        <taxon>Eubacteriales</taxon>
        <taxon>Clostridiaceae</taxon>
        <taxon>Clostridium</taxon>
    </lineage>
</organism>
<dbReference type="Pfam" id="PF04851">
    <property type="entry name" value="ResIII"/>
    <property type="match status" value="1"/>
</dbReference>
<dbReference type="InterPro" id="IPR001650">
    <property type="entry name" value="Helicase_C-like"/>
</dbReference>
<feature type="domain" description="Helicase ATP-binding" evidence="1">
    <location>
        <begin position="237"/>
        <end position="387"/>
    </location>
</feature>
<gene>
    <name evidence="3" type="primary">uvrB_1</name>
    <name evidence="3" type="ORF">WY13_00910</name>
</gene>